<name>A0ABW1NFV2_9ACTN</name>
<accession>A0ABW1NFV2</accession>
<feature type="region of interest" description="Disordered" evidence="1">
    <location>
        <begin position="1"/>
        <end position="42"/>
    </location>
</feature>
<evidence type="ECO:0000313" key="2">
    <source>
        <dbReference type="EMBL" id="MFC6080937.1"/>
    </source>
</evidence>
<evidence type="ECO:0000256" key="1">
    <source>
        <dbReference type="SAM" id="MobiDB-lite"/>
    </source>
</evidence>
<reference evidence="3" key="1">
    <citation type="journal article" date="2019" name="Int. J. Syst. Evol. Microbiol.">
        <title>The Global Catalogue of Microorganisms (GCM) 10K type strain sequencing project: providing services to taxonomists for standard genome sequencing and annotation.</title>
        <authorList>
            <consortium name="The Broad Institute Genomics Platform"/>
            <consortium name="The Broad Institute Genome Sequencing Center for Infectious Disease"/>
            <person name="Wu L."/>
            <person name="Ma J."/>
        </authorList>
    </citation>
    <scope>NUCLEOTIDE SEQUENCE [LARGE SCALE GENOMIC DNA]</scope>
    <source>
        <strain evidence="3">JCM 30346</strain>
    </source>
</reference>
<sequence length="42" mass="4675">MSTDPSTQHDPAPRTTVSWRGGPKLDPLGEREFWDGQADYDG</sequence>
<keyword evidence="3" id="KW-1185">Reference proteome</keyword>
<protein>
    <submittedName>
        <fullName evidence="2">Uncharacterized protein</fullName>
    </submittedName>
</protein>
<proteinExistence type="predicted"/>
<dbReference type="EMBL" id="JBHSRF010000007">
    <property type="protein sequence ID" value="MFC6080937.1"/>
    <property type="molecule type" value="Genomic_DNA"/>
</dbReference>
<organism evidence="2 3">
    <name type="scientific">Sphaerisporangium aureirubrum</name>
    <dbReference type="NCBI Taxonomy" id="1544736"/>
    <lineage>
        <taxon>Bacteria</taxon>
        <taxon>Bacillati</taxon>
        <taxon>Actinomycetota</taxon>
        <taxon>Actinomycetes</taxon>
        <taxon>Streptosporangiales</taxon>
        <taxon>Streptosporangiaceae</taxon>
        <taxon>Sphaerisporangium</taxon>
    </lineage>
</organism>
<gene>
    <name evidence="2" type="ORF">ACFP1K_07175</name>
</gene>
<comment type="caution">
    <text evidence="2">The sequence shown here is derived from an EMBL/GenBank/DDBJ whole genome shotgun (WGS) entry which is preliminary data.</text>
</comment>
<dbReference type="RefSeq" id="WP_380748245.1">
    <property type="nucleotide sequence ID" value="NZ_JBHSRF010000007.1"/>
</dbReference>
<dbReference type="Proteomes" id="UP001596137">
    <property type="component" value="Unassembled WGS sequence"/>
</dbReference>
<evidence type="ECO:0000313" key="3">
    <source>
        <dbReference type="Proteomes" id="UP001596137"/>
    </source>
</evidence>